<comment type="caution">
    <text evidence="1">The sequence shown here is derived from an EMBL/GenBank/DDBJ whole genome shotgun (WGS) entry which is preliminary data.</text>
</comment>
<dbReference type="EMBL" id="JBEPLM010000007">
    <property type="protein sequence ID" value="MET3594686.1"/>
    <property type="molecule type" value="Genomic_DNA"/>
</dbReference>
<accession>A0ABV2HVR7</accession>
<keyword evidence="2" id="KW-1185">Reference proteome</keyword>
<gene>
    <name evidence="1" type="ORF">ABID26_004094</name>
</gene>
<evidence type="ECO:0008006" key="3">
    <source>
        <dbReference type="Google" id="ProtNLM"/>
    </source>
</evidence>
<dbReference type="Proteomes" id="UP001549036">
    <property type="component" value="Unassembled WGS sequence"/>
</dbReference>
<protein>
    <recommendedName>
        <fullName evidence="3">Secreted protein</fullName>
    </recommendedName>
</protein>
<proteinExistence type="predicted"/>
<name>A0ABV2HVR7_9HYPH</name>
<reference evidence="1 2" key="1">
    <citation type="submission" date="2024-06" db="EMBL/GenBank/DDBJ databases">
        <title>Genomic Encyclopedia of Type Strains, Phase IV (KMG-IV): sequencing the most valuable type-strain genomes for metagenomic binning, comparative biology and taxonomic classification.</title>
        <authorList>
            <person name="Goeker M."/>
        </authorList>
    </citation>
    <scope>NUCLEOTIDE SEQUENCE [LARGE SCALE GENOMIC DNA]</scope>
    <source>
        <strain evidence="1 2">DSM 29846</strain>
    </source>
</reference>
<evidence type="ECO:0000313" key="2">
    <source>
        <dbReference type="Proteomes" id="UP001549036"/>
    </source>
</evidence>
<organism evidence="1 2">
    <name type="scientific">Mesorhizobium shonense</name>
    <dbReference type="NCBI Taxonomy" id="1209948"/>
    <lineage>
        <taxon>Bacteria</taxon>
        <taxon>Pseudomonadati</taxon>
        <taxon>Pseudomonadota</taxon>
        <taxon>Alphaproteobacteria</taxon>
        <taxon>Hyphomicrobiales</taxon>
        <taxon>Phyllobacteriaceae</taxon>
        <taxon>Mesorhizobium</taxon>
    </lineage>
</organism>
<evidence type="ECO:0000313" key="1">
    <source>
        <dbReference type="EMBL" id="MET3594686.1"/>
    </source>
</evidence>
<sequence length="75" mass="7851">MRVVTFSIPFALARPAVTTSGAFVASIPNIRGGSRTDTTPDMLGMPGFTVGMAIGRLGFRWQLLSCGGTGVHILL</sequence>